<gene>
    <name evidence="2" type="ORF">ACFQY8_00525</name>
</gene>
<evidence type="ECO:0000313" key="3">
    <source>
        <dbReference type="Proteomes" id="UP001597036"/>
    </source>
</evidence>
<evidence type="ECO:0000259" key="1">
    <source>
        <dbReference type="PROSITE" id="PS51459"/>
    </source>
</evidence>
<dbReference type="InterPro" id="IPR036597">
    <property type="entry name" value="Fido-like_dom_sf"/>
</dbReference>
<proteinExistence type="predicted"/>
<feature type="domain" description="Fido" evidence="1">
    <location>
        <begin position="181"/>
        <end position="331"/>
    </location>
</feature>
<dbReference type="PANTHER" id="PTHR13504">
    <property type="entry name" value="FIDO DOMAIN-CONTAINING PROTEIN DDB_G0283145"/>
    <property type="match status" value="1"/>
</dbReference>
<comment type="caution">
    <text evidence="2">The sequence shown here is derived from an EMBL/GenBank/DDBJ whole genome shotgun (WGS) entry which is preliminary data.</text>
</comment>
<sequence length="432" mass="49330">MTYKSIRRMVAMSRSARRPDQVARYFYEERIAHPSVIKTGITLGEANKCNQHEMFAVMTADIVRMIDDIYTLDRQVRVRWKRLPDFAQDIYVKSLIAREIESTNKVESIDSSWEEVWSAVSVSSAQKGAKRDIQTRSVSGSQKHTKKHIRFESLAHLYFTVRGSSETDECAAGTGHDALPHSLQEIRDIYDLVMQGEIEKGNEVDGQIFRKNSVAIYDPGRLEPTHQGVRNEADITQYMRLWLRLQCDERIPALLRAIMCHFLFEYVHPFYDGNGRTGRYLLTQHLSTIVCFPVAASLSRVIHGHKAQYYKAFEEAEDSMNCAELTMFCERMLKFVLETESDVNDALETRSFEGEMLGVLPVDIITQLLFAQDLYGYKRDIGLTIQDIATYSGMGRNRVAQILKEMVVQGTVIEIPGAGRRAGMYVLGKKAR</sequence>
<dbReference type="InterPro" id="IPR003812">
    <property type="entry name" value="Fido"/>
</dbReference>
<dbReference type="SUPFAM" id="SSF140931">
    <property type="entry name" value="Fic-like"/>
    <property type="match status" value="1"/>
</dbReference>
<reference evidence="3" key="1">
    <citation type="journal article" date="2019" name="Int. J. Syst. Evol. Microbiol.">
        <title>The Global Catalogue of Microorganisms (GCM) 10K type strain sequencing project: providing services to taxonomists for standard genome sequencing and annotation.</title>
        <authorList>
            <consortium name="The Broad Institute Genomics Platform"/>
            <consortium name="The Broad Institute Genome Sequencing Center for Infectious Disease"/>
            <person name="Wu L."/>
            <person name="Ma J."/>
        </authorList>
    </citation>
    <scope>NUCLEOTIDE SEQUENCE [LARGE SCALE GENOMIC DNA]</scope>
    <source>
        <strain evidence="3">CCM 8604</strain>
    </source>
</reference>
<dbReference type="PROSITE" id="PS51459">
    <property type="entry name" value="FIDO"/>
    <property type="match status" value="1"/>
</dbReference>
<evidence type="ECO:0000313" key="2">
    <source>
        <dbReference type="EMBL" id="MFD0704242.1"/>
    </source>
</evidence>
<dbReference type="RefSeq" id="WP_377937589.1">
    <property type="nucleotide sequence ID" value="NZ_JBHTHQ010000006.1"/>
</dbReference>
<dbReference type="PANTHER" id="PTHR13504:SF40">
    <property type="entry name" value="FIDO DOMAIN-CONTAINING PROTEIN"/>
    <property type="match status" value="1"/>
</dbReference>
<organism evidence="2 3">
    <name type="scientific">Alloscardovia venturai</name>
    <dbReference type="NCBI Taxonomy" id="1769421"/>
    <lineage>
        <taxon>Bacteria</taxon>
        <taxon>Bacillati</taxon>
        <taxon>Actinomycetota</taxon>
        <taxon>Actinomycetes</taxon>
        <taxon>Bifidobacteriales</taxon>
        <taxon>Bifidobacteriaceae</taxon>
        <taxon>Alloscardovia</taxon>
    </lineage>
</organism>
<name>A0ABW2Y1W0_9BIFI</name>
<keyword evidence="3" id="KW-1185">Reference proteome</keyword>
<dbReference type="Gene3D" id="1.10.3290.10">
    <property type="entry name" value="Fido-like domain"/>
    <property type="match status" value="1"/>
</dbReference>
<protein>
    <submittedName>
        <fullName evidence="2">Fic family protein</fullName>
    </submittedName>
</protein>
<dbReference type="Proteomes" id="UP001597036">
    <property type="component" value="Unassembled WGS sequence"/>
</dbReference>
<dbReference type="Pfam" id="PF02661">
    <property type="entry name" value="Fic"/>
    <property type="match status" value="1"/>
</dbReference>
<accession>A0ABW2Y1W0</accession>
<dbReference type="EMBL" id="JBHTHQ010000006">
    <property type="protein sequence ID" value="MFD0704242.1"/>
    <property type="molecule type" value="Genomic_DNA"/>
</dbReference>
<dbReference type="InterPro" id="IPR040198">
    <property type="entry name" value="Fido_containing"/>
</dbReference>